<dbReference type="Pfam" id="PF02416">
    <property type="entry name" value="TatA_B_E"/>
    <property type="match status" value="1"/>
</dbReference>
<protein>
    <submittedName>
        <fullName evidence="10">Twin-arginine translocase TatA/TatE family subunit</fullName>
    </submittedName>
</protein>
<feature type="compositionally biased region" description="Low complexity" evidence="8">
    <location>
        <begin position="112"/>
        <end position="129"/>
    </location>
</feature>
<keyword evidence="6" id="KW-0811">Translocation</keyword>
<evidence type="ECO:0000256" key="5">
    <source>
        <dbReference type="ARBA" id="ARBA00022989"/>
    </source>
</evidence>
<dbReference type="PRINTS" id="PR01506">
    <property type="entry name" value="TATBPROTEIN"/>
</dbReference>
<evidence type="ECO:0000256" key="8">
    <source>
        <dbReference type="SAM" id="MobiDB-lite"/>
    </source>
</evidence>
<keyword evidence="3 9" id="KW-0812">Transmembrane</keyword>
<evidence type="ECO:0000313" key="10">
    <source>
        <dbReference type="EMBL" id="UYG16812.1"/>
    </source>
</evidence>
<organism evidence="10 11">
    <name type="scientific">Brachybacterium huguangmaarense</name>
    <dbReference type="NCBI Taxonomy" id="1652028"/>
    <lineage>
        <taxon>Bacteria</taxon>
        <taxon>Bacillati</taxon>
        <taxon>Actinomycetota</taxon>
        <taxon>Actinomycetes</taxon>
        <taxon>Micrococcales</taxon>
        <taxon>Dermabacteraceae</taxon>
        <taxon>Brachybacterium</taxon>
    </lineage>
</organism>
<evidence type="ECO:0000256" key="6">
    <source>
        <dbReference type="ARBA" id="ARBA00023010"/>
    </source>
</evidence>
<dbReference type="EMBL" id="CP107020">
    <property type="protein sequence ID" value="UYG16812.1"/>
    <property type="molecule type" value="Genomic_DNA"/>
</dbReference>
<evidence type="ECO:0000256" key="9">
    <source>
        <dbReference type="SAM" id="Phobius"/>
    </source>
</evidence>
<feature type="region of interest" description="Disordered" evidence="8">
    <location>
        <begin position="112"/>
        <end position="144"/>
    </location>
</feature>
<evidence type="ECO:0000313" key="11">
    <source>
        <dbReference type="Proteomes" id="UP001164305"/>
    </source>
</evidence>
<keyword evidence="2" id="KW-0813">Transport</keyword>
<dbReference type="RefSeq" id="WP_263594025.1">
    <property type="nucleotide sequence ID" value="NZ_CP107020.1"/>
</dbReference>
<evidence type="ECO:0000256" key="1">
    <source>
        <dbReference type="ARBA" id="ARBA00004167"/>
    </source>
</evidence>
<gene>
    <name evidence="10" type="ORF">BRM3_14615</name>
</gene>
<evidence type="ECO:0000256" key="4">
    <source>
        <dbReference type="ARBA" id="ARBA00022927"/>
    </source>
</evidence>
<reference evidence="10" key="1">
    <citation type="submission" date="2022-10" db="EMBL/GenBank/DDBJ databases">
        <title>Whole-Genome Sequencing of Brachybacterium huguangmaarense BRM-3, Isolated from Betula schmidtii.</title>
        <authorList>
            <person name="Haam D."/>
        </authorList>
    </citation>
    <scope>NUCLEOTIDE SEQUENCE</scope>
    <source>
        <strain evidence="10">BRM-3</strain>
    </source>
</reference>
<name>A0ABY6G100_9MICO</name>
<evidence type="ECO:0000256" key="3">
    <source>
        <dbReference type="ARBA" id="ARBA00022692"/>
    </source>
</evidence>
<dbReference type="InterPro" id="IPR003369">
    <property type="entry name" value="TatA/B/E"/>
</dbReference>
<keyword evidence="11" id="KW-1185">Reference proteome</keyword>
<keyword evidence="7 9" id="KW-0472">Membrane</keyword>
<evidence type="ECO:0000256" key="7">
    <source>
        <dbReference type="ARBA" id="ARBA00023136"/>
    </source>
</evidence>
<feature type="transmembrane region" description="Helical" evidence="9">
    <location>
        <begin position="6"/>
        <end position="26"/>
    </location>
</feature>
<keyword evidence="5 9" id="KW-1133">Transmembrane helix</keyword>
<accession>A0ABY6G100</accession>
<comment type="subcellular location">
    <subcellularLocation>
        <location evidence="1">Membrane</location>
        <topology evidence="1">Single-pass membrane protein</topology>
    </subcellularLocation>
</comment>
<evidence type="ECO:0000256" key="2">
    <source>
        <dbReference type="ARBA" id="ARBA00022448"/>
    </source>
</evidence>
<sequence length="144" mass="15623">MGSGSFFGIGGWEFIILLLVFVLIVGPQRLPEYTRNIVRMVRRARQWVDESRESVENEMGIAVDDLKKYDPRQYDPRRIIRDAWGDTSPIDDLVKDTSALVGSSAAGVAAVGEAAKGSGSRSSSASTDVADARSGRAPFDDEAT</sequence>
<dbReference type="Gene3D" id="1.20.5.3310">
    <property type="match status" value="1"/>
</dbReference>
<dbReference type="Proteomes" id="UP001164305">
    <property type="component" value="Chromosome"/>
</dbReference>
<proteinExistence type="predicted"/>
<keyword evidence="4" id="KW-0653">Protein transport</keyword>